<keyword evidence="3" id="KW-0472">Membrane</keyword>
<evidence type="ECO:0000256" key="1">
    <source>
        <dbReference type="ARBA" id="ARBA00022692"/>
    </source>
</evidence>
<evidence type="ECO:0000256" key="3">
    <source>
        <dbReference type="SAM" id="Phobius"/>
    </source>
</evidence>
<dbReference type="PANTHER" id="PTHR37815:SF3">
    <property type="entry name" value="UPF0397 PROTEIN SPR0429"/>
    <property type="match status" value="1"/>
</dbReference>
<dbReference type="Proteomes" id="UP000182584">
    <property type="component" value="Unassembled WGS sequence"/>
</dbReference>
<keyword evidence="2 3" id="KW-1133">Transmembrane helix</keyword>
<evidence type="ECO:0000313" key="5">
    <source>
        <dbReference type="Proteomes" id="UP000182584"/>
    </source>
</evidence>
<gene>
    <name evidence="4" type="ORF">SAMN04487884_105157</name>
</gene>
<sequence>MKKTEKNQRLLKLAYAGLMAALCYVGYTVFPAIDAAGTKIHVGNAFVVLGALLLGGVYGGFAGAIGLSIADILGGFAATAPRTFICKLLIGLIVGLVAHKVASISHNHDKAYIVRWSIIAAVAGLAFNCVFEPVLKYIWYTILIPNADKAQSAIGSLLAVTSTVTVINAVTNSIIGVIIYLALRPVLFKAGLLGAVDGNYSESKTVA</sequence>
<name>A0A1H9P8G5_BUTFI</name>
<dbReference type="InterPro" id="IPR009825">
    <property type="entry name" value="ECF_substrate-spec-like"/>
</dbReference>
<feature type="transmembrane region" description="Helical" evidence="3">
    <location>
        <begin position="84"/>
        <end position="102"/>
    </location>
</feature>
<dbReference type="EMBL" id="FOGJ01000005">
    <property type="protein sequence ID" value="SER43893.1"/>
    <property type="molecule type" value="Genomic_DNA"/>
</dbReference>
<dbReference type="Gene3D" id="1.10.1760.20">
    <property type="match status" value="1"/>
</dbReference>
<dbReference type="PANTHER" id="PTHR37815">
    <property type="entry name" value="UPF0397 PROTEIN BC_2624-RELATED"/>
    <property type="match status" value="1"/>
</dbReference>
<dbReference type="OrthoDB" id="9785310at2"/>
<feature type="transmembrane region" description="Helical" evidence="3">
    <location>
        <begin position="156"/>
        <end position="183"/>
    </location>
</feature>
<feature type="transmembrane region" description="Helical" evidence="3">
    <location>
        <begin position="45"/>
        <end position="72"/>
    </location>
</feature>
<keyword evidence="1 3" id="KW-0812">Transmembrane</keyword>
<protein>
    <submittedName>
        <fullName evidence="4">Uncharacterized membrane protein</fullName>
    </submittedName>
</protein>
<proteinExistence type="predicted"/>
<dbReference type="AlphaFoldDB" id="A0A1H9P8G5"/>
<feature type="transmembrane region" description="Helical" evidence="3">
    <location>
        <begin position="12"/>
        <end position="33"/>
    </location>
</feature>
<accession>A0A1H9P8G5</accession>
<feature type="transmembrane region" description="Helical" evidence="3">
    <location>
        <begin position="114"/>
        <end position="135"/>
    </location>
</feature>
<dbReference type="RefSeq" id="WP_022757335.1">
    <property type="nucleotide sequence ID" value="NZ_FOGJ01000005.1"/>
</dbReference>
<organism evidence="4 5">
    <name type="scientific">Butyrivibrio fibrisolvens</name>
    <dbReference type="NCBI Taxonomy" id="831"/>
    <lineage>
        <taxon>Bacteria</taxon>
        <taxon>Bacillati</taxon>
        <taxon>Bacillota</taxon>
        <taxon>Clostridia</taxon>
        <taxon>Lachnospirales</taxon>
        <taxon>Lachnospiraceae</taxon>
        <taxon>Butyrivibrio</taxon>
    </lineage>
</organism>
<dbReference type="eggNOG" id="COG4720">
    <property type="taxonomic scope" value="Bacteria"/>
</dbReference>
<dbReference type="GO" id="GO:0016020">
    <property type="term" value="C:membrane"/>
    <property type="evidence" value="ECO:0007669"/>
    <property type="project" value="InterPro"/>
</dbReference>
<evidence type="ECO:0000313" key="4">
    <source>
        <dbReference type="EMBL" id="SER43893.1"/>
    </source>
</evidence>
<reference evidence="4 5" key="1">
    <citation type="submission" date="2016-10" db="EMBL/GenBank/DDBJ databases">
        <authorList>
            <person name="de Groot N.N."/>
        </authorList>
    </citation>
    <scope>NUCLEOTIDE SEQUENCE [LARGE SCALE GENOMIC DNA]</scope>
    <source>
        <strain evidence="4 5">AR40</strain>
    </source>
</reference>
<evidence type="ECO:0000256" key="2">
    <source>
        <dbReference type="ARBA" id="ARBA00022989"/>
    </source>
</evidence>
<dbReference type="Pfam" id="PF07155">
    <property type="entry name" value="ECF-ribofla_trS"/>
    <property type="match status" value="1"/>
</dbReference>